<keyword evidence="3" id="KW-1185">Reference proteome</keyword>
<accession>A0A4U6W3P7</accession>
<dbReference type="Gramene" id="TKW37108">
    <property type="protein sequence ID" value="TKW37108"/>
    <property type="gene ID" value="SEVIR_1G027400v2"/>
</dbReference>
<proteinExistence type="predicted"/>
<reference evidence="2" key="1">
    <citation type="submission" date="2019-03" db="EMBL/GenBank/DDBJ databases">
        <title>WGS assembly of Setaria viridis.</title>
        <authorList>
            <person name="Huang P."/>
            <person name="Jenkins J."/>
            <person name="Grimwood J."/>
            <person name="Barry K."/>
            <person name="Healey A."/>
            <person name="Mamidi S."/>
            <person name="Sreedasyam A."/>
            <person name="Shu S."/>
            <person name="Feldman M."/>
            <person name="Wu J."/>
            <person name="Yu Y."/>
            <person name="Chen C."/>
            <person name="Johnson J."/>
            <person name="Rokhsar D."/>
            <person name="Baxter I."/>
            <person name="Schmutz J."/>
            <person name="Brutnell T."/>
            <person name="Kellogg E."/>
        </authorList>
    </citation>
    <scope>NUCLEOTIDE SEQUENCE [LARGE SCALE GENOMIC DNA]</scope>
</reference>
<evidence type="ECO:0000256" key="1">
    <source>
        <dbReference type="SAM" id="MobiDB-lite"/>
    </source>
</evidence>
<name>A0A4U6W3P7_SETVI</name>
<feature type="region of interest" description="Disordered" evidence="1">
    <location>
        <begin position="25"/>
        <end position="95"/>
    </location>
</feature>
<protein>
    <submittedName>
        <fullName evidence="2">Uncharacterized protein</fullName>
    </submittedName>
</protein>
<evidence type="ECO:0000313" key="2">
    <source>
        <dbReference type="EMBL" id="TKW37108.1"/>
    </source>
</evidence>
<feature type="compositionally biased region" description="Polar residues" evidence="1">
    <location>
        <begin position="41"/>
        <end position="63"/>
    </location>
</feature>
<organism evidence="2 3">
    <name type="scientific">Setaria viridis</name>
    <name type="common">Green bristlegrass</name>
    <name type="synonym">Setaria italica subsp. viridis</name>
    <dbReference type="NCBI Taxonomy" id="4556"/>
    <lineage>
        <taxon>Eukaryota</taxon>
        <taxon>Viridiplantae</taxon>
        <taxon>Streptophyta</taxon>
        <taxon>Embryophyta</taxon>
        <taxon>Tracheophyta</taxon>
        <taxon>Spermatophyta</taxon>
        <taxon>Magnoliopsida</taxon>
        <taxon>Liliopsida</taxon>
        <taxon>Poales</taxon>
        <taxon>Poaceae</taxon>
        <taxon>PACMAD clade</taxon>
        <taxon>Panicoideae</taxon>
        <taxon>Panicodae</taxon>
        <taxon>Paniceae</taxon>
        <taxon>Cenchrinae</taxon>
        <taxon>Setaria</taxon>
    </lineage>
</organism>
<dbReference type="PANTHER" id="PTHR47127">
    <property type="entry name" value="10A19I.15"/>
    <property type="match status" value="1"/>
</dbReference>
<dbReference type="AlphaFoldDB" id="A0A4U6W3P7"/>
<gene>
    <name evidence="2" type="ORF">SEVIR_1G027400v2</name>
</gene>
<dbReference type="EMBL" id="CM016552">
    <property type="protein sequence ID" value="TKW37108.1"/>
    <property type="molecule type" value="Genomic_DNA"/>
</dbReference>
<dbReference type="OMA" id="HYHAMAG"/>
<evidence type="ECO:0000313" key="3">
    <source>
        <dbReference type="Proteomes" id="UP000298652"/>
    </source>
</evidence>
<sequence>MATGKYAKGSSEALGTDFIDLEKVEASDGAADEQGCASEAPTESCNNGEATTSSNIGGQSSASKLPAARRARIGADDGGQSSTSQPPTRRARISGDDDLGYMLLSGLEKILDAIVQTASVDNELPKDLYDNLMAVPGFDEAYLVHYYACLCDHPSVARAFNRLSVSNKMVWVGRYIKEYIPGF</sequence>
<dbReference type="Proteomes" id="UP000298652">
    <property type="component" value="Chromosome 1"/>
</dbReference>